<feature type="domain" description="HTH tetR-type" evidence="3">
    <location>
        <begin position="8"/>
        <end position="68"/>
    </location>
</feature>
<dbReference type="InterPro" id="IPR054422">
    <property type="entry name" value="TetR-like_HI_0893_C"/>
</dbReference>
<evidence type="ECO:0000259" key="3">
    <source>
        <dbReference type="PROSITE" id="PS50977"/>
    </source>
</evidence>
<dbReference type="InterPro" id="IPR001647">
    <property type="entry name" value="HTH_TetR"/>
</dbReference>
<dbReference type="EMBL" id="RJUL01000012">
    <property type="protein sequence ID" value="ROQ19183.1"/>
    <property type="molecule type" value="Genomic_DNA"/>
</dbReference>
<protein>
    <submittedName>
        <fullName evidence="4">TetR family transcriptional regulator</fullName>
    </submittedName>
</protein>
<reference evidence="4 5" key="1">
    <citation type="submission" date="2018-11" db="EMBL/GenBank/DDBJ databases">
        <title>Genomic Encyclopedia of Type Strains, Phase IV (KMG-IV): sequencing the most valuable type-strain genomes for metagenomic binning, comparative biology and taxonomic classification.</title>
        <authorList>
            <person name="Goeker M."/>
        </authorList>
    </citation>
    <scope>NUCLEOTIDE SEQUENCE [LARGE SCALE GENOMIC DNA]</scope>
    <source>
        <strain evidence="4 5">DSM 21945</strain>
    </source>
</reference>
<sequence length="194" mass="22156">MIDHSKPADKRQLILDATGRLLALYGFHGLSMQLVAKEAGVAAGTIYRYFDSKTSMIKALHGQIIHDVAAELFRGYDTAASLRERFDYLWQCSWQLFLDMPDVLVSKYQFERLPLEADRQQMQDLEDRVFAPITAFWQEGREQGVFKEMHDEIFATLTFEVCADLAFKQLAGKLTLTQAEIEVVRDASWAAITL</sequence>
<accession>A0A3N1NSQ8</accession>
<evidence type="ECO:0000256" key="2">
    <source>
        <dbReference type="PROSITE-ProRule" id="PRU00335"/>
    </source>
</evidence>
<dbReference type="Gene3D" id="1.10.357.10">
    <property type="entry name" value="Tetracycline Repressor, domain 2"/>
    <property type="match status" value="1"/>
</dbReference>
<dbReference type="InterPro" id="IPR050109">
    <property type="entry name" value="HTH-type_TetR-like_transc_reg"/>
</dbReference>
<dbReference type="PRINTS" id="PR00455">
    <property type="entry name" value="HTHTETR"/>
</dbReference>
<evidence type="ECO:0000256" key="1">
    <source>
        <dbReference type="ARBA" id="ARBA00023125"/>
    </source>
</evidence>
<evidence type="ECO:0000313" key="4">
    <source>
        <dbReference type="EMBL" id="ROQ19183.1"/>
    </source>
</evidence>
<dbReference type="GO" id="GO:0003700">
    <property type="term" value="F:DNA-binding transcription factor activity"/>
    <property type="evidence" value="ECO:0007669"/>
    <property type="project" value="TreeGrafter"/>
</dbReference>
<gene>
    <name evidence="4" type="ORF">EDC28_112106</name>
</gene>
<feature type="DNA-binding region" description="H-T-H motif" evidence="2">
    <location>
        <begin position="31"/>
        <end position="50"/>
    </location>
</feature>
<organism evidence="4 5">
    <name type="scientific">Gallaecimonas pentaromativorans</name>
    <dbReference type="NCBI Taxonomy" id="584787"/>
    <lineage>
        <taxon>Bacteria</taxon>
        <taxon>Pseudomonadati</taxon>
        <taxon>Pseudomonadota</taxon>
        <taxon>Gammaproteobacteria</taxon>
        <taxon>Enterobacterales</taxon>
        <taxon>Gallaecimonadaceae</taxon>
        <taxon>Gallaecimonas</taxon>
    </lineage>
</organism>
<dbReference type="PROSITE" id="PS01081">
    <property type="entry name" value="HTH_TETR_1"/>
    <property type="match status" value="1"/>
</dbReference>
<comment type="caution">
    <text evidence="4">The sequence shown here is derived from an EMBL/GenBank/DDBJ whole genome shotgun (WGS) entry which is preliminary data.</text>
</comment>
<dbReference type="RefSeq" id="WP_050659698.1">
    <property type="nucleotide sequence ID" value="NZ_LFWC01000011.1"/>
</dbReference>
<keyword evidence="1 2" id="KW-0238">DNA-binding</keyword>
<dbReference type="Pfam" id="PF00440">
    <property type="entry name" value="TetR_N"/>
    <property type="match status" value="1"/>
</dbReference>
<dbReference type="PANTHER" id="PTHR30055">
    <property type="entry name" value="HTH-TYPE TRANSCRIPTIONAL REGULATOR RUTR"/>
    <property type="match status" value="1"/>
</dbReference>
<dbReference type="Proteomes" id="UP000268033">
    <property type="component" value="Unassembled WGS sequence"/>
</dbReference>
<dbReference type="InterPro" id="IPR009057">
    <property type="entry name" value="Homeodomain-like_sf"/>
</dbReference>
<dbReference type="Pfam" id="PF22604">
    <property type="entry name" value="TetR_HI_0893_C"/>
    <property type="match status" value="1"/>
</dbReference>
<dbReference type="GO" id="GO:0000976">
    <property type="term" value="F:transcription cis-regulatory region binding"/>
    <property type="evidence" value="ECO:0007669"/>
    <property type="project" value="TreeGrafter"/>
</dbReference>
<keyword evidence="5" id="KW-1185">Reference proteome</keyword>
<name>A0A3N1NSQ8_9GAMM</name>
<evidence type="ECO:0000313" key="5">
    <source>
        <dbReference type="Proteomes" id="UP000268033"/>
    </source>
</evidence>
<dbReference type="PANTHER" id="PTHR30055:SF207">
    <property type="entry name" value="HTH-TYPE TRANSCRIPTIONAL REPRESSOR FATR"/>
    <property type="match status" value="1"/>
</dbReference>
<dbReference type="InterPro" id="IPR023772">
    <property type="entry name" value="DNA-bd_HTH_TetR-type_CS"/>
</dbReference>
<dbReference type="SUPFAM" id="SSF46689">
    <property type="entry name" value="Homeodomain-like"/>
    <property type="match status" value="1"/>
</dbReference>
<dbReference type="PROSITE" id="PS50977">
    <property type="entry name" value="HTH_TETR_2"/>
    <property type="match status" value="1"/>
</dbReference>
<dbReference type="AlphaFoldDB" id="A0A3N1NSQ8"/>
<proteinExistence type="predicted"/>
<dbReference type="STRING" id="584787.GCA_001247655_00789"/>